<dbReference type="AlphaFoldDB" id="A0A9Q3D6P7"/>
<comment type="caution">
    <text evidence="2">The sequence shown here is derived from an EMBL/GenBank/DDBJ whole genome shotgun (WGS) entry which is preliminary data.</text>
</comment>
<dbReference type="Proteomes" id="UP000765509">
    <property type="component" value="Unassembled WGS sequence"/>
</dbReference>
<accession>A0A9Q3D6P7</accession>
<feature type="domain" description="Retrovirus-related Pol polyprotein from transposon TNT 1-94-like beta-barrel" evidence="1">
    <location>
        <begin position="174"/>
        <end position="245"/>
    </location>
</feature>
<dbReference type="EMBL" id="AVOT02014500">
    <property type="protein sequence ID" value="MBW0497986.1"/>
    <property type="molecule type" value="Genomic_DNA"/>
</dbReference>
<evidence type="ECO:0000313" key="3">
    <source>
        <dbReference type="Proteomes" id="UP000765509"/>
    </source>
</evidence>
<dbReference type="InterPro" id="IPR054722">
    <property type="entry name" value="PolX-like_BBD"/>
</dbReference>
<reference evidence="2" key="1">
    <citation type="submission" date="2021-03" db="EMBL/GenBank/DDBJ databases">
        <title>Draft genome sequence of rust myrtle Austropuccinia psidii MF-1, a brazilian biotype.</title>
        <authorList>
            <person name="Quecine M.C."/>
            <person name="Pachon D.M.R."/>
            <person name="Bonatelli M.L."/>
            <person name="Correr F.H."/>
            <person name="Franceschini L.M."/>
            <person name="Leite T.F."/>
            <person name="Margarido G.R.A."/>
            <person name="Almeida C.A."/>
            <person name="Ferrarezi J.A."/>
            <person name="Labate C.A."/>
        </authorList>
    </citation>
    <scope>NUCLEOTIDE SEQUENCE</scope>
    <source>
        <strain evidence="2">MF-1</strain>
    </source>
</reference>
<protein>
    <recommendedName>
        <fullName evidence="1">Retrovirus-related Pol polyprotein from transposon TNT 1-94-like beta-barrel domain-containing protein</fullName>
    </recommendedName>
</protein>
<evidence type="ECO:0000259" key="1">
    <source>
        <dbReference type="Pfam" id="PF22936"/>
    </source>
</evidence>
<keyword evidence="3" id="KW-1185">Reference proteome</keyword>
<name>A0A9Q3D6P7_9BASI</name>
<gene>
    <name evidence="2" type="ORF">O181_037701</name>
</gene>
<sequence>MTNKNLDKEESYILLLDGANYTKWHLRMCFLLCSRYLLDVCENSVGQDVSTNAINQLKKLSFEEITLITSQINQQVFLEVDKCETSDKANLLWSEHQFKITHYCSKSLHNPKCTTHRKEDFYAKNPHLRPPGWNNKRKIHGSPAAAHLVTARALISLTISSSNSSNQIVIGCSSTHHMFCSNIVFSYISNVAKFSIATGDSSSNLLAEGIGPVTMMVSPKFLKLTNCLYILKLNCNLVSLMQLFHNKLTITKKFNTFSLRTDDNILFDGKIINNLMMIYFP</sequence>
<dbReference type="Pfam" id="PF22936">
    <property type="entry name" value="Pol_BBD"/>
    <property type="match status" value="1"/>
</dbReference>
<evidence type="ECO:0000313" key="2">
    <source>
        <dbReference type="EMBL" id="MBW0497986.1"/>
    </source>
</evidence>
<proteinExistence type="predicted"/>
<organism evidence="2 3">
    <name type="scientific">Austropuccinia psidii MF-1</name>
    <dbReference type="NCBI Taxonomy" id="1389203"/>
    <lineage>
        <taxon>Eukaryota</taxon>
        <taxon>Fungi</taxon>
        <taxon>Dikarya</taxon>
        <taxon>Basidiomycota</taxon>
        <taxon>Pucciniomycotina</taxon>
        <taxon>Pucciniomycetes</taxon>
        <taxon>Pucciniales</taxon>
        <taxon>Sphaerophragmiaceae</taxon>
        <taxon>Austropuccinia</taxon>
    </lineage>
</organism>
<dbReference type="OrthoDB" id="3251181at2759"/>